<feature type="transmembrane region" description="Helical" evidence="1">
    <location>
        <begin position="96"/>
        <end position="114"/>
    </location>
</feature>
<keyword evidence="1" id="KW-0472">Membrane</keyword>
<reference evidence="3 4" key="1">
    <citation type="journal article" date="2012" name="Science">
        <title>The Paleozoic origin of enzymatic lignin decomposition reconstructed from 31 fungal genomes.</title>
        <authorList>
            <person name="Floudas D."/>
            <person name="Binder M."/>
            <person name="Riley R."/>
            <person name="Barry K."/>
            <person name="Blanchette R.A."/>
            <person name="Henrissat B."/>
            <person name="Martinez A.T."/>
            <person name="Otillar R."/>
            <person name="Spatafora J.W."/>
            <person name="Yadav J.S."/>
            <person name="Aerts A."/>
            <person name="Benoit I."/>
            <person name="Boyd A."/>
            <person name="Carlson A."/>
            <person name="Copeland A."/>
            <person name="Coutinho P.M."/>
            <person name="de Vries R.P."/>
            <person name="Ferreira P."/>
            <person name="Findley K."/>
            <person name="Foster B."/>
            <person name="Gaskell J."/>
            <person name="Glotzer D."/>
            <person name="Gorecki P."/>
            <person name="Heitman J."/>
            <person name="Hesse C."/>
            <person name="Hori C."/>
            <person name="Igarashi K."/>
            <person name="Jurgens J.A."/>
            <person name="Kallen N."/>
            <person name="Kersten P."/>
            <person name="Kohler A."/>
            <person name="Kuees U."/>
            <person name="Kumar T.K.A."/>
            <person name="Kuo A."/>
            <person name="LaButti K."/>
            <person name="Larrondo L.F."/>
            <person name="Lindquist E."/>
            <person name="Ling A."/>
            <person name="Lombard V."/>
            <person name="Lucas S."/>
            <person name="Lundell T."/>
            <person name="Martin R."/>
            <person name="McLaughlin D.J."/>
            <person name="Morgenstern I."/>
            <person name="Morin E."/>
            <person name="Murat C."/>
            <person name="Nagy L.G."/>
            <person name="Nolan M."/>
            <person name="Ohm R.A."/>
            <person name="Patyshakuliyeva A."/>
            <person name="Rokas A."/>
            <person name="Ruiz-Duenas F.J."/>
            <person name="Sabat G."/>
            <person name="Salamov A."/>
            <person name="Samejima M."/>
            <person name="Schmutz J."/>
            <person name="Slot J.C."/>
            <person name="St John F."/>
            <person name="Stenlid J."/>
            <person name="Sun H."/>
            <person name="Sun S."/>
            <person name="Syed K."/>
            <person name="Tsang A."/>
            <person name="Wiebenga A."/>
            <person name="Young D."/>
            <person name="Pisabarro A."/>
            <person name="Eastwood D.C."/>
            <person name="Martin F."/>
            <person name="Cullen D."/>
            <person name="Grigoriev I.V."/>
            <person name="Hibbett D.S."/>
        </authorList>
    </citation>
    <scope>NUCLEOTIDE SEQUENCE [LARGE SCALE GENOMIC DNA]</scope>
    <source>
        <strain evidence="3 4">MD-104</strain>
    </source>
</reference>
<dbReference type="EMBL" id="KB468157">
    <property type="protein sequence ID" value="PCH44060.1"/>
    <property type="molecule type" value="Genomic_DNA"/>
</dbReference>
<dbReference type="InterPro" id="IPR045339">
    <property type="entry name" value="DUF6534"/>
</dbReference>
<name>A0A2H3JPD8_WOLCO</name>
<dbReference type="Pfam" id="PF20152">
    <property type="entry name" value="DUF6534"/>
    <property type="match status" value="1"/>
</dbReference>
<keyword evidence="1" id="KW-0812">Transmembrane</keyword>
<feature type="transmembrane region" description="Helical" evidence="1">
    <location>
        <begin position="47"/>
        <end position="75"/>
    </location>
</feature>
<dbReference type="OrthoDB" id="2801815at2759"/>
<feature type="domain" description="DUF6534" evidence="2">
    <location>
        <begin position="58"/>
        <end position="170"/>
    </location>
</feature>
<proteinExistence type="predicted"/>
<evidence type="ECO:0000313" key="3">
    <source>
        <dbReference type="EMBL" id="PCH44060.1"/>
    </source>
</evidence>
<sequence length="186" mass="20916">MRLIAMDYLLTVVVIGMVQSFYLQNIIDRNWWHSSNMMTFLSTTSTLYTMSIQLTGLVITDVFIMTTLCCTFNGFKTGFRSTNSMLSKLMSLTLQRGILMCAAEIGILAATYSLNYSICFHEEFVRDHLYGSHSFCLLYFPLGTELAIVTRDDLAVYANTLLASLNARNYLRNAGNTTSRGSAIIM</sequence>
<keyword evidence="4" id="KW-1185">Reference proteome</keyword>
<dbReference type="AlphaFoldDB" id="A0A2H3JPD8"/>
<evidence type="ECO:0000256" key="1">
    <source>
        <dbReference type="SAM" id="Phobius"/>
    </source>
</evidence>
<accession>A0A2H3JPD8</accession>
<dbReference type="Proteomes" id="UP000218811">
    <property type="component" value="Unassembled WGS sequence"/>
</dbReference>
<protein>
    <recommendedName>
        <fullName evidence="2">DUF6534 domain-containing protein</fullName>
    </recommendedName>
</protein>
<keyword evidence="1" id="KW-1133">Transmembrane helix</keyword>
<gene>
    <name evidence="3" type="ORF">WOLCODRAFT_144801</name>
</gene>
<organism evidence="3 4">
    <name type="scientific">Wolfiporia cocos (strain MD-104)</name>
    <name type="common">Brown rot fungus</name>
    <dbReference type="NCBI Taxonomy" id="742152"/>
    <lineage>
        <taxon>Eukaryota</taxon>
        <taxon>Fungi</taxon>
        <taxon>Dikarya</taxon>
        <taxon>Basidiomycota</taxon>
        <taxon>Agaricomycotina</taxon>
        <taxon>Agaricomycetes</taxon>
        <taxon>Polyporales</taxon>
        <taxon>Phaeolaceae</taxon>
        <taxon>Wolfiporia</taxon>
    </lineage>
</organism>
<feature type="transmembrane region" description="Helical" evidence="1">
    <location>
        <begin position="7"/>
        <end position="27"/>
    </location>
</feature>
<evidence type="ECO:0000259" key="2">
    <source>
        <dbReference type="Pfam" id="PF20152"/>
    </source>
</evidence>
<evidence type="ECO:0000313" key="4">
    <source>
        <dbReference type="Proteomes" id="UP000218811"/>
    </source>
</evidence>